<proteinExistence type="predicted"/>
<keyword evidence="2" id="KW-1185">Reference proteome</keyword>
<protein>
    <submittedName>
        <fullName evidence="1">Uncharacterized protein</fullName>
    </submittedName>
</protein>
<sequence length="184" mass="20523">MPSTRTRSQFTVQSFGDVSRFLRSGVADEDSRQLRDSIGALAQRIDEAIRVRRTAPVKAAAADTAEITRQAAELAKCVREHQFFVTGLGSAWHALYEMGAYQSALRGLRRAADAWHAALVERTPKESAAFDRIELTAWRTLGEGLMLIDMYEQSESAHSEPADAPPVRPVGWQRVLAWLRGSRR</sequence>
<dbReference type="RefSeq" id="WP_119109017.1">
    <property type="nucleotide sequence ID" value="NZ_QXJC01000003.1"/>
</dbReference>
<evidence type="ECO:0000313" key="1">
    <source>
        <dbReference type="EMBL" id="RID98352.1"/>
    </source>
</evidence>
<dbReference type="AlphaFoldDB" id="A0A398C5T0"/>
<gene>
    <name evidence="1" type="ORF">D3F03_08910</name>
</gene>
<dbReference type="OrthoDB" id="8808478at2"/>
<accession>A0A398C5T0</accession>
<dbReference type="Proteomes" id="UP000266302">
    <property type="component" value="Unassembled WGS sequence"/>
</dbReference>
<comment type="caution">
    <text evidence="1">The sequence shown here is derived from an EMBL/GenBank/DDBJ whole genome shotgun (WGS) entry which is preliminary data.</text>
</comment>
<reference evidence="1 2" key="1">
    <citation type="submission" date="2018-09" db="EMBL/GenBank/DDBJ databases">
        <title>Draft genome of Simplicispira sp. NY-02.</title>
        <authorList>
            <person name="Im W.T."/>
        </authorList>
    </citation>
    <scope>NUCLEOTIDE SEQUENCE [LARGE SCALE GENOMIC DNA]</scope>
    <source>
        <strain evidence="1 2">NY-02</strain>
    </source>
</reference>
<organism evidence="1 2">
    <name type="scientific">Simplicispira hankyongi</name>
    <dbReference type="NCBI Taxonomy" id="2315688"/>
    <lineage>
        <taxon>Bacteria</taxon>
        <taxon>Pseudomonadati</taxon>
        <taxon>Pseudomonadota</taxon>
        <taxon>Betaproteobacteria</taxon>
        <taxon>Burkholderiales</taxon>
        <taxon>Comamonadaceae</taxon>
        <taxon>Simplicispira</taxon>
    </lineage>
</organism>
<evidence type="ECO:0000313" key="2">
    <source>
        <dbReference type="Proteomes" id="UP000266302"/>
    </source>
</evidence>
<name>A0A398C5T0_9BURK</name>
<dbReference type="EMBL" id="QXJC01000003">
    <property type="protein sequence ID" value="RID98352.1"/>
    <property type="molecule type" value="Genomic_DNA"/>
</dbReference>